<keyword evidence="1" id="KW-1133">Transmembrane helix</keyword>
<keyword evidence="2" id="KW-1185">Reference proteome</keyword>
<evidence type="ECO:0000313" key="2">
    <source>
        <dbReference type="Proteomes" id="UP000036681"/>
    </source>
</evidence>
<organism evidence="2 3">
    <name type="scientific">Ascaris lumbricoides</name>
    <name type="common">Giant roundworm</name>
    <dbReference type="NCBI Taxonomy" id="6252"/>
    <lineage>
        <taxon>Eukaryota</taxon>
        <taxon>Metazoa</taxon>
        <taxon>Ecdysozoa</taxon>
        <taxon>Nematoda</taxon>
        <taxon>Chromadorea</taxon>
        <taxon>Rhabditida</taxon>
        <taxon>Spirurina</taxon>
        <taxon>Ascaridomorpha</taxon>
        <taxon>Ascaridoidea</taxon>
        <taxon>Ascarididae</taxon>
        <taxon>Ascaris</taxon>
    </lineage>
</organism>
<accession>A0A0M3IRZ4</accession>
<protein>
    <submittedName>
        <fullName evidence="3">HCO3_cotransp domain-containing protein</fullName>
    </submittedName>
</protein>
<keyword evidence="1" id="KW-0472">Membrane</keyword>
<feature type="transmembrane region" description="Helical" evidence="1">
    <location>
        <begin position="45"/>
        <end position="69"/>
    </location>
</feature>
<reference evidence="3" key="1">
    <citation type="submission" date="2017-02" db="UniProtKB">
        <authorList>
            <consortium name="WormBaseParasite"/>
        </authorList>
    </citation>
    <scope>IDENTIFICATION</scope>
</reference>
<evidence type="ECO:0000313" key="3">
    <source>
        <dbReference type="WBParaSite" id="ALUE_0002152201-mRNA-1"/>
    </source>
</evidence>
<dbReference type="AlphaFoldDB" id="A0A0M3IRZ4"/>
<keyword evidence="1" id="KW-0812">Transmembrane</keyword>
<sequence>MTPSEKGEGRWAEFSECLADYTGVLESRHLTAAEGWKMSISVTRLFTPFMLLCFIASTADSFVAIGIFFEKLQKTYSYVSTMKRSVKIANHLFRPAVPFIVKSSNICGGISFGGFCIGS</sequence>
<proteinExistence type="predicted"/>
<dbReference type="WBParaSite" id="ALUE_0002152201-mRNA-1">
    <property type="protein sequence ID" value="ALUE_0002152201-mRNA-1"/>
    <property type="gene ID" value="ALUE_0002152201"/>
</dbReference>
<name>A0A0M3IRZ4_ASCLU</name>
<evidence type="ECO:0000256" key="1">
    <source>
        <dbReference type="SAM" id="Phobius"/>
    </source>
</evidence>
<dbReference type="Proteomes" id="UP000036681">
    <property type="component" value="Unplaced"/>
</dbReference>